<reference evidence="3" key="1">
    <citation type="journal article" date="2019" name="Int. J. Syst. Evol. Microbiol.">
        <title>The Global Catalogue of Microorganisms (GCM) 10K type strain sequencing project: providing services to taxonomists for standard genome sequencing and annotation.</title>
        <authorList>
            <consortium name="The Broad Institute Genomics Platform"/>
            <consortium name="The Broad Institute Genome Sequencing Center for Infectious Disease"/>
            <person name="Wu L."/>
            <person name="Ma J."/>
        </authorList>
    </citation>
    <scope>NUCLEOTIDE SEQUENCE [LARGE SCALE GENOMIC DNA]</scope>
    <source>
        <strain evidence="3">TBRC 4489</strain>
    </source>
</reference>
<dbReference type="InterPro" id="IPR001242">
    <property type="entry name" value="Condensation_dom"/>
</dbReference>
<dbReference type="EMBL" id="JBHSBM010000030">
    <property type="protein sequence ID" value="MFC4061517.1"/>
    <property type="molecule type" value="Genomic_DNA"/>
</dbReference>
<comment type="caution">
    <text evidence="2">The sequence shown here is derived from an EMBL/GenBank/DDBJ whole genome shotgun (WGS) entry which is preliminary data.</text>
</comment>
<dbReference type="Pfam" id="PF00668">
    <property type="entry name" value="Condensation"/>
    <property type="match status" value="1"/>
</dbReference>
<protein>
    <submittedName>
        <fullName evidence="2">Condensation domain-containing protein</fullName>
    </submittedName>
</protein>
<evidence type="ECO:0000313" key="2">
    <source>
        <dbReference type="EMBL" id="MFC4061517.1"/>
    </source>
</evidence>
<sequence>MTDVLDGLPAHKRELARLLLGAQAPVPAHPVPRAAAGPVPATPVQERLLRDEAAGPGSGTGSHAVRLRGPLDPGALAAALTSVLGRHEALRTRLTGGPGGLTQHVEAEPHLRLRVLDLSGLSAAGRTAEVAHQVARSARRPLDLGAGESTRFRLLRLGEDDHVLVLAAHLAVFDGWSSAVFLKDLSDAYRGRAGSPPPLQFPDVAAWQERWLCGPGGTAELDHWRRSLAGLPPAPRAGGFARGHLPVALDPGAVSAGLALGAAEGATPFMTLLAALAVVLARRGERGGPPGRGRDVVVGTPVAGRVFAGMEDVVGQFTTVVPIRVDCSGRPSFRSLLRRTRAAVTDALAHQRLPVDALFGGYGGYGGDRMAPAPPYSVLFALHNYPAVPLDLPGIEVSQVPGPPARHLELYSPVPAAALACVGLVERDGRVSGTAEYNRLATTAAETGDLVDGIGRVLSGAALDPAAALI</sequence>
<dbReference type="RefSeq" id="WP_377291781.1">
    <property type="nucleotide sequence ID" value="NZ_JBHSBM010000030.1"/>
</dbReference>
<keyword evidence="3" id="KW-1185">Reference proteome</keyword>
<dbReference type="Gene3D" id="3.30.559.30">
    <property type="entry name" value="Nonribosomal peptide synthetase, condensation domain"/>
    <property type="match status" value="1"/>
</dbReference>
<feature type="domain" description="Condensation" evidence="1">
    <location>
        <begin position="39"/>
        <end position="358"/>
    </location>
</feature>
<dbReference type="InterPro" id="IPR023213">
    <property type="entry name" value="CAT-like_dom_sf"/>
</dbReference>
<evidence type="ECO:0000313" key="3">
    <source>
        <dbReference type="Proteomes" id="UP001595850"/>
    </source>
</evidence>
<evidence type="ECO:0000259" key="1">
    <source>
        <dbReference type="Pfam" id="PF00668"/>
    </source>
</evidence>
<dbReference type="PANTHER" id="PTHR45527">
    <property type="entry name" value="NONRIBOSOMAL PEPTIDE SYNTHETASE"/>
    <property type="match status" value="1"/>
</dbReference>
<gene>
    <name evidence="2" type="ORF">ACFOWE_24730</name>
</gene>
<dbReference type="Gene3D" id="3.30.559.10">
    <property type="entry name" value="Chloramphenicol acetyltransferase-like domain"/>
    <property type="match status" value="1"/>
</dbReference>
<dbReference type="Proteomes" id="UP001595850">
    <property type="component" value="Unassembled WGS sequence"/>
</dbReference>
<accession>A0ABV8IBQ8</accession>
<name>A0ABV8IBQ8_9ACTN</name>
<dbReference type="PANTHER" id="PTHR45527:SF1">
    <property type="entry name" value="FATTY ACID SYNTHASE"/>
    <property type="match status" value="1"/>
</dbReference>
<dbReference type="SUPFAM" id="SSF52777">
    <property type="entry name" value="CoA-dependent acyltransferases"/>
    <property type="match status" value="2"/>
</dbReference>
<proteinExistence type="predicted"/>
<organism evidence="2 3">
    <name type="scientific">Planomonospora corallina</name>
    <dbReference type="NCBI Taxonomy" id="1806052"/>
    <lineage>
        <taxon>Bacteria</taxon>
        <taxon>Bacillati</taxon>
        <taxon>Actinomycetota</taxon>
        <taxon>Actinomycetes</taxon>
        <taxon>Streptosporangiales</taxon>
        <taxon>Streptosporangiaceae</taxon>
        <taxon>Planomonospora</taxon>
    </lineage>
</organism>